<organism evidence="2">
    <name type="scientific">Sesamum latifolium</name>
    <dbReference type="NCBI Taxonomy" id="2727402"/>
    <lineage>
        <taxon>Eukaryota</taxon>
        <taxon>Viridiplantae</taxon>
        <taxon>Streptophyta</taxon>
        <taxon>Embryophyta</taxon>
        <taxon>Tracheophyta</taxon>
        <taxon>Spermatophyta</taxon>
        <taxon>Magnoliopsida</taxon>
        <taxon>eudicotyledons</taxon>
        <taxon>Gunneridae</taxon>
        <taxon>Pentapetalae</taxon>
        <taxon>asterids</taxon>
        <taxon>lamiids</taxon>
        <taxon>Lamiales</taxon>
        <taxon>Pedaliaceae</taxon>
        <taxon>Sesamum</taxon>
    </lineage>
</organism>
<feature type="domain" description="Endonuclease/exonuclease/phosphatase" evidence="1">
    <location>
        <begin position="16"/>
        <end position="181"/>
    </location>
</feature>
<dbReference type="Pfam" id="PF03372">
    <property type="entry name" value="Exo_endo_phos"/>
    <property type="match status" value="1"/>
</dbReference>
<reference evidence="2" key="1">
    <citation type="submission" date="2020-06" db="EMBL/GenBank/DDBJ databases">
        <authorList>
            <person name="Li T."/>
            <person name="Hu X."/>
            <person name="Zhang T."/>
            <person name="Song X."/>
            <person name="Zhang H."/>
            <person name="Dai N."/>
            <person name="Sheng W."/>
            <person name="Hou X."/>
            <person name="Wei L."/>
        </authorList>
    </citation>
    <scope>NUCLEOTIDE SEQUENCE</scope>
    <source>
        <strain evidence="2">KEN1</strain>
        <tissue evidence="2">Leaf</tissue>
    </source>
</reference>
<comment type="caution">
    <text evidence="2">The sequence shown here is derived from an EMBL/GenBank/DDBJ whole genome shotgun (WGS) entry which is preliminary data.</text>
</comment>
<evidence type="ECO:0000259" key="1">
    <source>
        <dbReference type="Pfam" id="PF03372"/>
    </source>
</evidence>
<sequence length="332" mass="38487">MDSLKRNLDMYGVSVDARGRSGGLGLLWNKNVVVSLLSFGQNHIDIQVYSADGLNDWRLTGFYGFPEQSRKQGTWELLRQLHRKSSLPWLCCGDFNAILFSHEKLSTSQCNLSHVRRFREVIEETKLHNLGYIGPKFTWSNNREAPTTVCERLDRAFACHRWKSRFPTAKVTHLPRIYSDHRPIVIEIETSSKGGCRSNRIRRFEAYWVKADECEKIISESWRNHEGLLNHEAAWTNMENCKVGLFQWSDKRYGNLEKKIRDLEKSISDLNEEPVTCENKTQRDKLEQTSKVCWVTGRLSGDNIVKLSGYSRVTEIRPFFTQRPAIDGGKNR</sequence>
<protein>
    <recommendedName>
        <fullName evidence="1">Endonuclease/exonuclease/phosphatase domain-containing protein</fullName>
    </recommendedName>
</protein>
<evidence type="ECO:0000313" key="2">
    <source>
        <dbReference type="EMBL" id="KAL0405585.1"/>
    </source>
</evidence>
<dbReference type="SUPFAM" id="SSF56219">
    <property type="entry name" value="DNase I-like"/>
    <property type="match status" value="1"/>
</dbReference>
<name>A0AAW2TMF1_9LAMI</name>
<accession>A0AAW2TMF1</accession>
<dbReference type="GO" id="GO:0003824">
    <property type="term" value="F:catalytic activity"/>
    <property type="evidence" value="ECO:0007669"/>
    <property type="project" value="InterPro"/>
</dbReference>
<dbReference type="Gene3D" id="3.60.10.10">
    <property type="entry name" value="Endonuclease/exonuclease/phosphatase"/>
    <property type="match status" value="1"/>
</dbReference>
<dbReference type="InterPro" id="IPR005135">
    <property type="entry name" value="Endo/exonuclease/phosphatase"/>
</dbReference>
<dbReference type="EMBL" id="JACGWN010000014">
    <property type="protein sequence ID" value="KAL0405585.1"/>
    <property type="molecule type" value="Genomic_DNA"/>
</dbReference>
<reference evidence="2" key="2">
    <citation type="journal article" date="2024" name="Plant">
        <title>Genomic evolution and insights into agronomic trait innovations of Sesamum species.</title>
        <authorList>
            <person name="Miao H."/>
            <person name="Wang L."/>
            <person name="Qu L."/>
            <person name="Liu H."/>
            <person name="Sun Y."/>
            <person name="Le M."/>
            <person name="Wang Q."/>
            <person name="Wei S."/>
            <person name="Zheng Y."/>
            <person name="Lin W."/>
            <person name="Duan Y."/>
            <person name="Cao H."/>
            <person name="Xiong S."/>
            <person name="Wang X."/>
            <person name="Wei L."/>
            <person name="Li C."/>
            <person name="Ma Q."/>
            <person name="Ju M."/>
            <person name="Zhao R."/>
            <person name="Li G."/>
            <person name="Mu C."/>
            <person name="Tian Q."/>
            <person name="Mei H."/>
            <person name="Zhang T."/>
            <person name="Gao T."/>
            <person name="Zhang H."/>
        </authorList>
    </citation>
    <scope>NUCLEOTIDE SEQUENCE</scope>
    <source>
        <strain evidence="2">KEN1</strain>
    </source>
</reference>
<gene>
    <name evidence="2" type="ORF">Slati_3872400</name>
</gene>
<dbReference type="PANTHER" id="PTHR33710">
    <property type="entry name" value="BNAC02G09200D PROTEIN"/>
    <property type="match status" value="1"/>
</dbReference>
<dbReference type="AlphaFoldDB" id="A0AAW2TMF1"/>
<dbReference type="PANTHER" id="PTHR33710:SF77">
    <property type="entry name" value="DNASE I-LIKE SUPERFAMILY PROTEIN"/>
    <property type="match status" value="1"/>
</dbReference>
<proteinExistence type="predicted"/>
<dbReference type="InterPro" id="IPR036691">
    <property type="entry name" value="Endo/exonu/phosph_ase_sf"/>
</dbReference>